<reference evidence="1 2" key="1">
    <citation type="submission" date="2019-04" db="EMBL/GenBank/DDBJ databases">
        <title>Chromosome genome assembly for Takifugu flavidus.</title>
        <authorList>
            <person name="Xiao S."/>
        </authorList>
    </citation>
    <scope>NUCLEOTIDE SEQUENCE [LARGE SCALE GENOMIC DNA]</scope>
    <source>
        <strain evidence="1">HTHZ2018</strain>
        <tissue evidence="1">Muscle</tissue>
    </source>
</reference>
<evidence type="ECO:0000313" key="1">
    <source>
        <dbReference type="EMBL" id="TWW65249.1"/>
    </source>
</evidence>
<name>A0A5C6NEZ5_9TELE</name>
<keyword evidence="2" id="KW-1185">Reference proteome</keyword>
<evidence type="ECO:0000313" key="2">
    <source>
        <dbReference type="Proteomes" id="UP000324091"/>
    </source>
</evidence>
<sequence>MINPQLSLREDSTGLSSSSFIWKLSLRSAQTGSTFVP</sequence>
<dbReference type="EMBL" id="RHFK02000014">
    <property type="protein sequence ID" value="TWW65249.1"/>
    <property type="molecule type" value="Genomic_DNA"/>
</dbReference>
<gene>
    <name evidence="1" type="ORF">D4764_21G0001490</name>
</gene>
<organism evidence="1 2">
    <name type="scientific">Takifugu flavidus</name>
    <name type="common">sansaifugu</name>
    <dbReference type="NCBI Taxonomy" id="433684"/>
    <lineage>
        <taxon>Eukaryota</taxon>
        <taxon>Metazoa</taxon>
        <taxon>Chordata</taxon>
        <taxon>Craniata</taxon>
        <taxon>Vertebrata</taxon>
        <taxon>Euteleostomi</taxon>
        <taxon>Actinopterygii</taxon>
        <taxon>Neopterygii</taxon>
        <taxon>Teleostei</taxon>
        <taxon>Neoteleostei</taxon>
        <taxon>Acanthomorphata</taxon>
        <taxon>Eupercaria</taxon>
        <taxon>Tetraodontiformes</taxon>
        <taxon>Tetradontoidea</taxon>
        <taxon>Tetraodontidae</taxon>
        <taxon>Takifugu</taxon>
    </lineage>
</organism>
<accession>A0A5C6NEZ5</accession>
<dbReference type="AlphaFoldDB" id="A0A5C6NEZ5"/>
<proteinExistence type="predicted"/>
<protein>
    <submittedName>
        <fullName evidence="1">Uncharacterized protein</fullName>
    </submittedName>
</protein>
<dbReference type="Proteomes" id="UP000324091">
    <property type="component" value="Chromosome 21"/>
</dbReference>
<comment type="caution">
    <text evidence="1">The sequence shown here is derived from an EMBL/GenBank/DDBJ whole genome shotgun (WGS) entry which is preliminary data.</text>
</comment>